<keyword evidence="2" id="KW-1185">Reference proteome</keyword>
<gene>
    <name evidence="1" type="ORF">AN396_13310</name>
</gene>
<dbReference type="EMBL" id="LJDB01000007">
    <property type="protein sequence ID" value="ONI42771.1"/>
    <property type="molecule type" value="Genomic_DNA"/>
</dbReference>
<comment type="caution">
    <text evidence="1">The sequence shown here is derived from an EMBL/GenBank/DDBJ whole genome shotgun (WGS) entry which is preliminary data.</text>
</comment>
<reference evidence="1" key="1">
    <citation type="submission" date="2016-08" db="EMBL/GenBank/DDBJ databases">
        <authorList>
            <person name="Ngugi D.K."/>
            <person name="Miyake S."/>
            <person name="Stingl U."/>
        </authorList>
    </citation>
    <scope>NUCLEOTIDE SEQUENCE</scope>
    <source>
        <strain evidence="1">SCG-B11WGA-EpuloA1</strain>
    </source>
</reference>
<sequence>MEMILIAIFVVSSLAIIIIVLLQEGKTGGLSGLTSENSGTYWAKNKKNTLEGRFERWTKIIAGLFMISALLLGVI</sequence>
<proteinExistence type="predicted"/>
<evidence type="ECO:0000313" key="1">
    <source>
        <dbReference type="EMBL" id="ONI42771.1"/>
    </source>
</evidence>
<evidence type="ECO:0000313" key="2">
    <source>
        <dbReference type="Proteomes" id="UP000188605"/>
    </source>
</evidence>
<name>A0ACC8XGY1_9FIRM</name>
<accession>A0ACC8XGY1</accession>
<organism evidence="1 2">
    <name type="scientific">Candidatus Epulonipiscium fishelsonii</name>
    <dbReference type="NCBI Taxonomy" id="77094"/>
    <lineage>
        <taxon>Bacteria</taxon>
        <taxon>Bacillati</taxon>
        <taxon>Bacillota</taxon>
        <taxon>Clostridia</taxon>
        <taxon>Lachnospirales</taxon>
        <taxon>Lachnospiraceae</taxon>
        <taxon>Candidatus Epulonipiscium</taxon>
    </lineage>
</organism>
<dbReference type="Proteomes" id="UP000188605">
    <property type="component" value="Unassembled WGS sequence"/>
</dbReference>
<protein>
    <submittedName>
        <fullName evidence="1">Preprotein translocase subunit SecG</fullName>
    </submittedName>
</protein>